<sequence length="366" mass="42275">MKSTIRFIFTLCALLFTNHLYASDSQPCSEASKSLLLLDLSHQGFVDKKFDAIACKILPHNQDKMLASYLKNMTQDGHSDRYLWRVLVIDQSSGKVVSSYRDEVQEDGGIRVSPYSIKLDTARYHLNETTRALGVRLMIGTAPRCADSLITDFLTLFVEKDSELTPVLLNFPTNLWQRLEGDHCSTNDDLLITKQSHVFLSFLKDQAHGYRDIRITTKVEKSIDYPLKNIHESDVTKTDQTLRFDGQFYQATEVRPNHPQLLKDVYENLDITTFRSSLMPKRIAKENRFPDFKTIPKPVYSEKMIVMDSEHWYYALTLTKENHLGYHFCFVDKSKLGTYFSTSSLLLRKYGNRYVALNFEIDACEL</sequence>
<accession>A0A7X4XWS2</accession>
<comment type="caution">
    <text evidence="1">The sequence shown here is derived from an EMBL/GenBank/DDBJ whole genome shotgun (WGS) entry which is preliminary data.</text>
</comment>
<protein>
    <submittedName>
        <fullName evidence="1">Uncharacterized protein</fullName>
    </submittedName>
</protein>
<dbReference type="AlphaFoldDB" id="A0A7X4XWS2"/>
<proteinExistence type="predicted"/>
<name>A0A7X4XWS2_9GAMM</name>
<dbReference type="OrthoDB" id="5881965at2"/>
<dbReference type="Proteomes" id="UP000465712">
    <property type="component" value="Unassembled WGS sequence"/>
</dbReference>
<evidence type="ECO:0000313" key="1">
    <source>
        <dbReference type="EMBL" id="NAW67674.1"/>
    </source>
</evidence>
<dbReference type="EMBL" id="WXWW01000299">
    <property type="protein sequence ID" value="NAW67674.1"/>
    <property type="molecule type" value="Genomic_DNA"/>
</dbReference>
<organism evidence="1 2">
    <name type="scientific">Photobacterium halotolerans</name>
    <dbReference type="NCBI Taxonomy" id="265726"/>
    <lineage>
        <taxon>Bacteria</taxon>
        <taxon>Pseudomonadati</taxon>
        <taxon>Pseudomonadota</taxon>
        <taxon>Gammaproteobacteria</taxon>
        <taxon>Vibrionales</taxon>
        <taxon>Vibrionaceae</taxon>
        <taxon>Photobacterium</taxon>
    </lineage>
</organism>
<dbReference type="RefSeq" id="WP_161446870.1">
    <property type="nucleotide sequence ID" value="NZ_WXWU01000045.1"/>
</dbReference>
<gene>
    <name evidence="1" type="ORF">CAG72_21020</name>
</gene>
<evidence type="ECO:0000313" key="2">
    <source>
        <dbReference type="Proteomes" id="UP000465712"/>
    </source>
</evidence>
<reference evidence="1 2" key="1">
    <citation type="submission" date="2017-05" db="EMBL/GenBank/DDBJ databases">
        <title>High clonality and local adaptation shapes Vibrionaceae linages within an endangered oasis.</title>
        <authorList>
            <person name="Vazquez-Rosas-Landa M."/>
        </authorList>
    </citation>
    <scope>NUCLEOTIDE SEQUENCE [LARGE SCALE GENOMIC DNA]</scope>
    <source>
        <strain evidence="1 2">P46_P4S1P180</strain>
    </source>
</reference>